<reference evidence="1 2" key="1">
    <citation type="submission" date="2024-12" db="EMBL/GenBank/DDBJ databases">
        <title>The unique morphological basis and parallel evolutionary history of personate flowers in Penstemon.</title>
        <authorList>
            <person name="Depatie T.H."/>
            <person name="Wessinger C.A."/>
        </authorList>
    </citation>
    <scope>NUCLEOTIDE SEQUENCE [LARGE SCALE GENOMIC DNA]</scope>
    <source>
        <strain evidence="1">WTNN_2</strain>
        <tissue evidence="1">Leaf</tissue>
    </source>
</reference>
<proteinExistence type="predicted"/>
<organism evidence="1 2">
    <name type="scientific">Penstemon smallii</name>
    <dbReference type="NCBI Taxonomy" id="265156"/>
    <lineage>
        <taxon>Eukaryota</taxon>
        <taxon>Viridiplantae</taxon>
        <taxon>Streptophyta</taxon>
        <taxon>Embryophyta</taxon>
        <taxon>Tracheophyta</taxon>
        <taxon>Spermatophyta</taxon>
        <taxon>Magnoliopsida</taxon>
        <taxon>eudicotyledons</taxon>
        <taxon>Gunneridae</taxon>
        <taxon>Pentapetalae</taxon>
        <taxon>asterids</taxon>
        <taxon>lamiids</taxon>
        <taxon>Lamiales</taxon>
        <taxon>Plantaginaceae</taxon>
        <taxon>Cheloneae</taxon>
        <taxon>Penstemon</taxon>
    </lineage>
</organism>
<comment type="caution">
    <text evidence="1">The sequence shown here is derived from an EMBL/GenBank/DDBJ whole genome shotgun (WGS) entry which is preliminary data.</text>
</comment>
<keyword evidence="2" id="KW-1185">Reference proteome</keyword>
<dbReference type="Proteomes" id="UP001634393">
    <property type="component" value="Unassembled WGS sequence"/>
</dbReference>
<gene>
    <name evidence="1" type="ORF">ACJIZ3_016769</name>
</gene>
<accession>A0ABD3STT9</accession>
<evidence type="ECO:0000313" key="1">
    <source>
        <dbReference type="EMBL" id="KAL3827967.1"/>
    </source>
</evidence>
<name>A0ABD3STT9_9LAMI</name>
<dbReference type="EMBL" id="JBJXBP010000005">
    <property type="protein sequence ID" value="KAL3827967.1"/>
    <property type="molecule type" value="Genomic_DNA"/>
</dbReference>
<protein>
    <submittedName>
        <fullName evidence="1">Uncharacterized protein</fullName>
    </submittedName>
</protein>
<evidence type="ECO:0000313" key="2">
    <source>
        <dbReference type="Proteomes" id="UP001634393"/>
    </source>
</evidence>
<sequence>MLIFNFLRLIDATELCNEPRYEIIRCGGINYPICLNFCRQKFGPATTVHCKIDFERDGPYCVCDDCGIP</sequence>
<dbReference type="AlphaFoldDB" id="A0ABD3STT9"/>